<dbReference type="InterPro" id="IPR011910">
    <property type="entry name" value="RfaF"/>
</dbReference>
<evidence type="ECO:0000256" key="4">
    <source>
        <dbReference type="ARBA" id="ARBA00044042"/>
    </source>
</evidence>
<evidence type="ECO:0000313" key="6">
    <source>
        <dbReference type="EMBL" id="MBB5753309.1"/>
    </source>
</evidence>
<dbReference type="GO" id="GO:0005829">
    <property type="term" value="C:cytosol"/>
    <property type="evidence" value="ECO:0007669"/>
    <property type="project" value="TreeGrafter"/>
</dbReference>
<dbReference type="EMBL" id="JACHOO010000004">
    <property type="protein sequence ID" value="MBB5753309.1"/>
    <property type="molecule type" value="Genomic_DNA"/>
</dbReference>
<name>A0A7W9L285_9HYPH</name>
<comment type="catalytic activity">
    <reaction evidence="5">
        <text>an L-alpha-D-Hep-(1-&gt;5)-[alpha-Kdo-(2-&gt;4)]-alpha-Kdo-(2-&gt;6)-lipid A + ADP-L-glycero-beta-D-manno-heptose = an L-alpha-D-Hep-(1-&gt;3)-L-alpha-D-Hep-(1-&gt;5)-[alpha-Kdo-(2-&gt;4)]-alpha-Kdo-(2-&gt;6)-lipid A + ADP + H(+)</text>
        <dbReference type="Rhea" id="RHEA:74071"/>
        <dbReference type="ChEBI" id="CHEBI:15378"/>
        <dbReference type="ChEBI" id="CHEBI:61506"/>
        <dbReference type="ChEBI" id="CHEBI:193068"/>
        <dbReference type="ChEBI" id="CHEBI:193069"/>
        <dbReference type="ChEBI" id="CHEBI:456216"/>
        <dbReference type="EC" id="2.4.99.24"/>
    </reaction>
</comment>
<dbReference type="NCBIfam" id="TIGR02195">
    <property type="entry name" value="heptsyl_trn_II"/>
    <property type="match status" value="1"/>
</dbReference>
<dbReference type="Pfam" id="PF01075">
    <property type="entry name" value="Glyco_transf_9"/>
    <property type="match status" value="1"/>
</dbReference>
<proteinExistence type="inferred from homology"/>
<dbReference type="AlphaFoldDB" id="A0A7W9L285"/>
<dbReference type="Gene3D" id="3.40.50.2000">
    <property type="entry name" value="Glycogen Phosphorylase B"/>
    <property type="match status" value="2"/>
</dbReference>
<evidence type="ECO:0000256" key="3">
    <source>
        <dbReference type="ARBA" id="ARBA00043995"/>
    </source>
</evidence>
<dbReference type="EC" id="2.4.99.24" evidence="4"/>
<accession>A0A7W9L285</accession>
<comment type="caution">
    <text evidence="6">The sequence shown here is derived from an EMBL/GenBank/DDBJ whole genome shotgun (WGS) entry which is preliminary data.</text>
</comment>
<organism evidence="6 7">
    <name type="scientific">Prosthecomicrobium pneumaticum</name>
    <dbReference type="NCBI Taxonomy" id="81895"/>
    <lineage>
        <taxon>Bacteria</taxon>
        <taxon>Pseudomonadati</taxon>
        <taxon>Pseudomonadota</taxon>
        <taxon>Alphaproteobacteria</taxon>
        <taxon>Hyphomicrobiales</taxon>
        <taxon>Kaistiaceae</taxon>
        <taxon>Prosthecomicrobium</taxon>
    </lineage>
</organism>
<evidence type="ECO:0000256" key="1">
    <source>
        <dbReference type="ARBA" id="ARBA00022676"/>
    </source>
</evidence>
<dbReference type="PANTHER" id="PTHR30160">
    <property type="entry name" value="TETRAACYLDISACCHARIDE 4'-KINASE-RELATED"/>
    <property type="match status" value="1"/>
</dbReference>
<dbReference type="CDD" id="cd03789">
    <property type="entry name" value="GT9_LPS_heptosyltransferase"/>
    <property type="match status" value="1"/>
</dbReference>
<protein>
    <recommendedName>
        <fullName evidence="4">lipopolysaccharide heptosyltransferase II</fullName>
        <ecNumber evidence="4">2.4.99.24</ecNumber>
    </recommendedName>
</protein>
<gene>
    <name evidence="6" type="ORF">GGQ63_002375</name>
</gene>
<evidence type="ECO:0000256" key="2">
    <source>
        <dbReference type="ARBA" id="ARBA00022679"/>
    </source>
</evidence>
<evidence type="ECO:0000313" key="7">
    <source>
        <dbReference type="Proteomes" id="UP000523821"/>
    </source>
</evidence>
<keyword evidence="2 6" id="KW-0808">Transferase</keyword>
<dbReference type="SUPFAM" id="SSF53756">
    <property type="entry name" value="UDP-Glycosyltransferase/glycogen phosphorylase"/>
    <property type="match status" value="1"/>
</dbReference>
<dbReference type="PANTHER" id="PTHR30160:SF7">
    <property type="entry name" value="ADP-HEPTOSE--LPS HEPTOSYLTRANSFERASE 2"/>
    <property type="match status" value="1"/>
</dbReference>
<keyword evidence="1 6" id="KW-0328">Glycosyltransferase</keyword>
<comment type="similarity">
    <text evidence="3">Belongs to the glycosyltransferase 9 family.</text>
</comment>
<dbReference type="GO" id="GO:0008713">
    <property type="term" value="F:ADP-heptose-lipopolysaccharide heptosyltransferase activity"/>
    <property type="evidence" value="ECO:0007669"/>
    <property type="project" value="UniProtKB-EC"/>
</dbReference>
<sequence>MTDRQARASEGDGAILVVPFQWIGDFVRAHTAVRILTARFPGRPIDMVASPLCAPLTRFMPELRAAVVEPHVRGRLSLAAAFRFARRLRDRHYRAAIIMPGTVKAALAPFLAGIPRRTGWRGEMRYGLVNDMRSGEFDHIHIGMRCAMLAMPPMEREPVDLPPPRLEVSAADLAAWRRRTGIAEDGPPIIAIAPGSNGPERRWPLERYVALAAAAAAAGFEVWVMGGPSERTMAATIRAALIPAAAERLRDFTDTDLADAVYQAAAADVFVGNDSGLLHLAAATGTPCVAIYLASFHDRTGPFNANVLPLRDEPQGHGPLSPAEVFARARALIPAATVTVPS</sequence>
<evidence type="ECO:0000256" key="5">
    <source>
        <dbReference type="ARBA" id="ARBA00047503"/>
    </source>
</evidence>
<reference evidence="6 7" key="1">
    <citation type="submission" date="2020-08" db="EMBL/GenBank/DDBJ databases">
        <title>Genomic Encyclopedia of Type Strains, Phase IV (KMG-IV): sequencing the most valuable type-strain genomes for metagenomic binning, comparative biology and taxonomic classification.</title>
        <authorList>
            <person name="Goeker M."/>
        </authorList>
    </citation>
    <scope>NUCLEOTIDE SEQUENCE [LARGE SCALE GENOMIC DNA]</scope>
    <source>
        <strain evidence="6 7">DSM 16268</strain>
    </source>
</reference>
<dbReference type="InterPro" id="IPR051199">
    <property type="entry name" value="LPS_LOS_Heptosyltrfase"/>
</dbReference>
<keyword evidence="7" id="KW-1185">Reference proteome</keyword>
<dbReference type="Proteomes" id="UP000523821">
    <property type="component" value="Unassembled WGS sequence"/>
</dbReference>
<dbReference type="GO" id="GO:0009244">
    <property type="term" value="P:lipopolysaccharide core region biosynthetic process"/>
    <property type="evidence" value="ECO:0007669"/>
    <property type="project" value="TreeGrafter"/>
</dbReference>
<dbReference type="RefSeq" id="WP_183855995.1">
    <property type="nucleotide sequence ID" value="NZ_JACHOO010000004.1"/>
</dbReference>
<dbReference type="InterPro" id="IPR002201">
    <property type="entry name" value="Glyco_trans_9"/>
</dbReference>